<dbReference type="RefSeq" id="WP_377550345.1">
    <property type="nucleotide sequence ID" value="NZ_JBHSBN010000022.1"/>
</dbReference>
<evidence type="ECO:0000256" key="1">
    <source>
        <dbReference type="SAM" id="MobiDB-lite"/>
    </source>
</evidence>
<dbReference type="EMBL" id="JBHSBN010000022">
    <property type="protein sequence ID" value="MFC4109211.1"/>
    <property type="molecule type" value="Genomic_DNA"/>
</dbReference>
<feature type="compositionally biased region" description="Basic and acidic residues" evidence="1">
    <location>
        <begin position="12"/>
        <end position="21"/>
    </location>
</feature>
<accession>A0ABV8KU74</accession>
<keyword evidence="3" id="KW-1185">Reference proteome</keyword>
<sequence>MTDLYQPDGDERDTARRAAEAHTAASRDVEVFLRRLPAVPTAGDVAEYAALVAREEVLRAQRQAAVRTAGLDVPSVEPQ</sequence>
<reference evidence="3" key="1">
    <citation type="journal article" date="2019" name="Int. J. Syst. Evol. Microbiol.">
        <title>The Global Catalogue of Microorganisms (GCM) 10K type strain sequencing project: providing services to taxonomists for standard genome sequencing and annotation.</title>
        <authorList>
            <consortium name="The Broad Institute Genomics Platform"/>
            <consortium name="The Broad Institute Genome Sequencing Center for Infectious Disease"/>
            <person name="Wu L."/>
            <person name="Ma J."/>
        </authorList>
    </citation>
    <scope>NUCLEOTIDE SEQUENCE [LARGE SCALE GENOMIC DNA]</scope>
    <source>
        <strain evidence="3">2902at01</strain>
    </source>
</reference>
<comment type="caution">
    <text evidence="2">The sequence shown here is derived from an EMBL/GenBank/DDBJ whole genome shotgun (WGS) entry which is preliminary data.</text>
</comment>
<organism evidence="2 3">
    <name type="scientific">Micromonospora zhanjiangensis</name>
    <dbReference type="NCBI Taxonomy" id="1522057"/>
    <lineage>
        <taxon>Bacteria</taxon>
        <taxon>Bacillati</taxon>
        <taxon>Actinomycetota</taxon>
        <taxon>Actinomycetes</taxon>
        <taxon>Micromonosporales</taxon>
        <taxon>Micromonosporaceae</taxon>
        <taxon>Micromonospora</taxon>
    </lineage>
</organism>
<name>A0ABV8KU74_9ACTN</name>
<gene>
    <name evidence="2" type="ORF">ACFOX0_25180</name>
</gene>
<evidence type="ECO:0000313" key="3">
    <source>
        <dbReference type="Proteomes" id="UP001595868"/>
    </source>
</evidence>
<evidence type="ECO:0000313" key="2">
    <source>
        <dbReference type="EMBL" id="MFC4109211.1"/>
    </source>
</evidence>
<feature type="region of interest" description="Disordered" evidence="1">
    <location>
        <begin position="1"/>
        <end position="21"/>
    </location>
</feature>
<proteinExistence type="predicted"/>
<protein>
    <submittedName>
        <fullName evidence="2">Uncharacterized protein</fullName>
    </submittedName>
</protein>
<dbReference type="Proteomes" id="UP001595868">
    <property type="component" value="Unassembled WGS sequence"/>
</dbReference>